<evidence type="ECO:0000313" key="8">
    <source>
        <dbReference type="Proteomes" id="UP000021369"/>
    </source>
</evidence>
<protein>
    <recommendedName>
        <fullName evidence="6">NAD kinase</fullName>
        <ecNumber evidence="6">2.7.1.23</ecNumber>
    </recommendedName>
    <alternativeName>
        <fullName evidence="6">ATP-dependent NAD kinase</fullName>
    </alternativeName>
</protein>
<evidence type="ECO:0000256" key="4">
    <source>
        <dbReference type="ARBA" id="ARBA00023027"/>
    </source>
</evidence>
<dbReference type="RefSeq" id="WP_037289694.1">
    <property type="nucleotide sequence ID" value="NZ_JEOB01000004.1"/>
</dbReference>
<dbReference type="InterPro" id="IPR016064">
    <property type="entry name" value="NAD/diacylglycerol_kinase_sf"/>
</dbReference>
<dbReference type="SUPFAM" id="SSF111331">
    <property type="entry name" value="NAD kinase/diacylglycerol kinase-like"/>
    <property type="match status" value="1"/>
</dbReference>
<dbReference type="InterPro" id="IPR002504">
    <property type="entry name" value="NADK"/>
</dbReference>
<proteinExistence type="inferred from homology"/>
<comment type="subcellular location">
    <subcellularLocation>
        <location evidence="6">Cytoplasm</location>
    </subcellularLocation>
</comment>
<name>A0A011VT21_RUMAL</name>
<keyword evidence="6" id="KW-0067">ATP-binding</keyword>
<dbReference type="EC" id="2.7.1.23" evidence="6"/>
<evidence type="ECO:0000256" key="5">
    <source>
        <dbReference type="ARBA" id="ARBA00047925"/>
    </source>
</evidence>
<dbReference type="PANTHER" id="PTHR20275:SF0">
    <property type="entry name" value="NAD KINASE"/>
    <property type="match status" value="1"/>
</dbReference>
<evidence type="ECO:0000256" key="2">
    <source>
        <dbReference type="ARBA" id="ARBA00022777"/>
    </source>
</evidence>
<gene>
    <name evidence="6" type="primary">nadK</name>
    <name evidence="7" type="ORF">RASY3_15800</name>
</gene>
<accession>A0A011VT21</accession>
<sequence>MKVFLYPNLGKNNCAEYTVEACNILRSCGIGFSVSEKYKDVFSDVNGMVFGSTEECMDNADIIIAIGGDGTILKCAGRASRLKTPILGINCGRLGFMASLEHSQLDLLRNLTEGKYTVSRRMMLEASASGEEGTYSALNDVVVSRSDDCKVSDFEVVKDGQIVSLIRANGVIFSTATGATAYSLSAGGAIIEPEMECIEFTQICPHTLFARSMIFSASSKIKVKCHTADNAHVHLNVDGNIVYRLSDGDEINIRRAKESLDIIDICGGSFFSSVNTKLMRPLKDTEG</sequence>
<dbReference type="Pfam" id="PF01513">
    <property type="entry name" value="NAD_kinase"/>
    <property type="match status" value="1"/>
</dbReference>
<dbReference type="GO" id="GO:0003951">
    <property type="term" value="F:NAD+ kinase activity"/>
    <property type="evidence" value="ECO:0007669"/>
    <property type="project" value="UniProtKB-UniRule"/>
</dbReference>
<comment type="catalytic activity">
    <reaction evidence="5 6">
        <text>NAD(+) + ATP = ADP + NADP(+) + H(+)</text>
        <dbReference type="Rhea" id="RHEA:18629"/>
        <dbReference type="ChEBI" id="CHEBI:15378"/>
        <dbReference type="ChEBI" id="CHEBI:30616"/>
        <dbReference type="ChEBI" id="CHEBI:57540"/>
        <dbReference type="ChEBI" id="CHEBI:58349"/>
        <dbReference type="ChEBI" id="CHEBI:456216"/>
        <dbReference type="EC" id="2.7.1.23"/>
    </reaction>
</comment>
<evidence type="ECO:0000256" key="6">
    <source>
        <dbReference type="HAMAP-Rule" id="MF_00361"/>
    </source>
</evidence>
<dbReference type="OrthoDB" id="9774737at2"/>
<dbReference type="PATRIC" id="fig|1341156.4.peg.2759"/>
<evidence type="ECO:0000313" key="7">
    <source>
        <dbReference type="EMBL" id="EXM37788.1"/>
    </source>
</evidence>
<evidence type="ECO:0000256" key="3">
    <source>
        <dbReference type="ARBA" id="ARBA00022857"/>
    </source>
</evidence>
<evidence type="ECO:0000256" key="1">
    <source>
        <dbReference type="ARBA" id="ARBA00022679"/>
    </source>
</evidence>
<organism evidence="7 8">
    <name type="scientific">Ruminococcus albus SY3</name>
    <dbReference type="NCBI Taxonomy" id="1341156"/>
    <lineage>
        <taxon>Bacteria</taxon>
        <taxon>Bacillati</taxon>
        <taxon>Bacillota</taxon>
        <taxon>Clostridia</taxon>
        <taxon>Eubacteriales</taxon>
        <taxon>Oscillospiraceae</taxon>
        <taxon>Ruminococcus</taxon>
    </lineage>
</organism>
<keyword evidence="4 6" id="KW-0520">NAD</keyword>
<comment type="caution">
    <text evidence="6">Lacks conserved residue(s) required for the propagation of feature annotation.</text>
</comment>
<dbReference type="InterPro" id="IPR017438">
    <property type="entry name" value="ATP-NAD_kinase_N"/>
</dbReference>
<dbReference type="AlphaFoldDB" id="A0A011VT21"/>
<feature type="binding site" evidence="6">
    <location>
        <position position="167"/>
    </location>
    <ligand>
        <name>NAD(+)</name>
        <dbReference type="ChEBI" id="CHEBI:57540"/>
    </ligand>
</feature>
<dbReference type="GO" id="GO:0005737">
    <property type="term" value="C:cytoplasm"/>
    <property type="evidence" value="ECO:0007669"/>
    <property type="project" value="UniProtKB-SubCell"/>
</dbReference>
<dbReference type="EMBL" id="JEOB01000004">
    <property type="protein sequence ID" value="EXM37788.1"/>
    <property type="molecule type" value="Genomic_DNA"/>
</dbReference>
<comment type="cofactor">
    <cofactor evidence="6">
        <name>a divalent metal cation</name>
        <dbReference type="ChEBI" id="CHEBI:60240"/>
    </cofactor>
</comment>
<dbReference type="GO" id="GO:0051287">
    <property type="term" value="F:NAD binding"/>
    <property type="evidence" value="ECO:0007669"/>
    <property type="project" value="UniProtKB-ARBA"/>
</dbReference>
<keyword evidence="8" id="KW-1185">Reference proteome</keyword>
<feature type="binding site" evidence="6">
    <location>
        <begin position="139"/>
        <end position="140"/>
    </location>
    <ligand>
        <name>NAD(+)</name>
        <dbReference type="ChEBI" id="CHEBI:57540"/>
    </ligand>
</feature>
<feature type="binding site" evidence="6">
    <location>
        <position position="240"/>
    </location>
    <ligand>
        <name>NAD(+)</name>
        <dbReference type="ChEBI" id="CHEBI:57540"/>
    </ligand>
</feature>
<feature type="binding site" evidence="6">
    <location>
        <position position="169"/>
    </location>
    <ligand>
        <name>NAD(+)</name>
        <dbReference type="ChEBI" id="CHEBI:57540"/>
    </ligand>
</feature>
<reference evidence="7 8" key="1">
    <citation type="submission" date="2013-06" db="EMBL/GenBank/DDBJ databases">
        <title>Rumen cellulosomics: divergent fiber-degrading strategies revealed by comparative genome-wide analysis of six Ruminococcal strains.</title>
        <authorList>
            <person name="Dassa B."/>
            <person name="Borovok I."/>
            <person name="Lamed R."/>
            <person name="Flint H."/>
            <person name="Yeoman C.J."/>
            <person name="White B."/>
            <person name="Bayer E.A."/>
        </authorList>
    </citation>
    <scope>NUCLEOTIDE SEQUENCE [LARGE SCALE GENOMIC DNA]</scope>
    <source>
        <strain evidence="7 8">SY3</strain>
    </source>
</reference>
<comment type="similarity">
    <text evidence="6">Belongs to the NAD kinase family.</text>
</comment>
<feature type="binding site" evidence="6">
    <location>
        <position position="150"/>
    </location>
    <ligand>
        <name>NAD(+)</name>
        <dbReference type="ChEBI" id="CHEBI:57540"/>
    </ligand>
</feature>
<feature type="binding site" evidence="6">
    <location>
        <begin position="180"/>
        <end position="185"/>
    </location>
    <ligand>
        <name>NAD(+)</name>
        <dbReference type="ChEBI" id="CHEBI:57540"/>
    </ligand>
</feature>
<dbReference type="GO" id="GO:0046872">
    <property type="term" value="F:metal ion binding"/>
    <property type="evidence" value="ECO:0007669"/>
    <property type="project" value="UniProtKB-UniRule"/>
</dbReference>
<keyword evidence="1 6" id="KW-0808">Transferase</keyword>
<keyword evidence="2 6" id="KW-0418">Kinase</keyword>
<dbReference type="Gene3D" id="3.40.50.10330">
    <property type="entry name" value="Probable inorganic polyphosphate/atp-NAD kinase, domain 1"/>
    <property type="match status" value="1"/>
</dbReference>
<dbReference type="InterPro" id="IPR017437">
    <property type="entry name" value="ATP-NAD_kinase_PpnK-typ_C"/>
</dbReference>
<keyword evidence="6" id="KW-0547">Nucleotide-binding</keyword>
<feature type="binding site" evidence="6">
    <location>
        <begin position="69"/>
        <end position="70"/>
    </location>
    <ligand>
        <name>NAD(+)</name>
        <dbReference type="ChEBI" id="CHEBI:57540"/>
    </ligand>
</feature>
<dbReference type="Pfam" id="PF20143">
    <property type="entry name" value="NAD_kinase_C"/>
    <property type="match status" value="1"/>
</dbReference>
<dbReference type="GO" id="GO:0019674">
    <property type="term" value="P:NAD+ metabolic process"/>
    <property type="evidence" value="ECO:0007669"/>
    <property type="project" value="InterPro"/>
</dbReference>
<dbReference type="Proteomes" id="UP000021369">
    <property type="component" value="Unassembled WGS sequence"/>
</dbReference>
<dbReference type="Gene3D" id="2.60.200.30">
    <property type="entry name" value="Probable inorganic polyphosphate/atp-NAD kinase, domain 2"/>
    <property type="match status" value="1"/>
</dbReference>
<keyword evidence="3 6" id="KW-0521">NADP</keyword>
<feature type="binding site" evidence="6">
    <location>
        <position position="74"/>
    </location>
    <ligand>
        <name>NAD(+)</name>
        <dbReference type="ChEBI" id="CHEBI:57540"/>
    </ligand>
</feature>
<dbReference type="GO" id="GO:0005524">
    <property type="term" value="F:ATP binding"/>
    <property type="evidence" value="ECO:0007669"/>
    <property type="project" value="UniProtKB-KW"/>
</dbReference>
<dbReference type="HAMAP" id="MF_00361">
    <property type="entry name" value="NAD_kinase"/>
    <property type="match status" value="1"/>
</dbReference>
<comment type="caution">
    <text evidence="7">The sequence shown here is derived from an EMBL/GenBank/DDBJ whole genome shotgun (WGS) entry which is preliminary data.</text>
</comment>
<dbReference type="PANTHER" id="PTHR20275">
    <property type="entry name" value="NAD KINASE"/>
    <property type="match status" value="1"/>
</dbReference>
<dbReference type="GO" id="GO:0006741">
    <property type="term" value="P:NADP+ biosynthetic process"/>
    <property type="evidence" value="ECO:0007669"/>
    <property type="project" value="UniProtKB-UniRule"/>
</dbReference>
<feature type="active site" description="Proton acceptor" evidence="6">
    <location>
        <position position="69"/>
    </location>
</feature>
<comment type="function">
    <text evidence="6">Involved in the regulation of the intracellular balance of NAD and NADP, and is a key enzyme in the biosynthesis of NADP. Catalyzes specifically the phosphorylation on 2'-hydroxyl of the adenosine moiety of NAD to yield NADP.</text>
</comment>
<keyword evidence="6" id="KW-0963">Cytoplasm</keyword>